<keyword evidence="3" id="KW-0804">Transcription</keyword>
<keyword evidence="6" id="KW-1185">Reference proteome</keyword>
<evidence type="ECO:0000256" key="1">
    <source>
        <dbReference type="ARBA" id="ARBA00023015"/>
    </source>
</evidence>
<proteinExistence type="predicted"/>
<dbReference type="PANTHER" id="PTHR44846">
    <property type="entry name" value="MANNOSYL-D-GLYCERATE TRANSPORT/METABOLISM SYSTEM REPRESSOR MNGR-RELATED"/>
    <property type="match status" value="1"/>
</dbReference>
<dbReference type="GO" id="GO:0003677">
    <property type="term" value="F:DNA binding"/>
    <property type="evidence" value="ECO:0007669"/>
    <property type="project" value="UniProtKB-KW"/>
</dbReference>
<dbReference type="SMART" id="SM00345">
    <property type="entry name" value="HTH_GNTR"/>
    <property type="match status" value="1"/>
</dbReference>
<dbReference type="SMART" id="SM00866">
    <property type="entry name" value="UTRA"/>
    <property type="match status" value="1"/>
</dbReference>
<accession>A0A4R6S9N0</accession>
<dbReference type="GO" id="GO:0045892">
    <property type="term" value="P:negative regulation of DNA-templated transcription"/>
    <property type="evidence" value="ECO:0007669"/>
    <property type="project" value="TreeGrafter"/>
</dbReference>
<dbReference type="Gene3D" id="1.10.10.10">
    <property type="entry name" value="Winged helix-like DNA-binding domain superfamily/Winged helix DNA-binding domain"/>
    <property type="match status" value="1"/>
</dbReference>
<evidence type="ECO:0000256" key="2">
    <source>
        <dbReference type="ARBA" id="ARBA00023125"/>
    </source>
</evidence>
<gene>
    <name evidence="5" type="ORF">EV186_104630</name>
</gene>
<evidence type="ECO:0000313" key="5">
    <source>
        <dbReference type="EMBL" id="TDP96642.1"/>
    </source>
</evidence>
<dbReference type="EMBL" id="SNXZ01000004">
    <property type="protein sequence ID" value="TDP96642.1"/>
    <property type="molecule type" value="Genomic_DNA"/>
</dbReference>
<dbReference type="InterPro" id="IPR036388">
    <property type="entry name" value="WH-like_DNA-bd_sf"/>
</dbReference>
<dbReference type="Proteomes" id="UP000295444">
    <property type="component" value="Unassembled WGS sequence"/>
</dbReference>
<dbReference type="AlphaFoldDB" id="A0A4R6S9N0"/>
<dbReference type="Gene3D" id="3.40.1410.10">
    <property type="entry name" value="Chorismate lyase-like"/>
    <property type="match status" value="1"/>
</dbReference>
<dbReference type="SUPFAM" id="SSF64288">
    <property type="entry name" value="Chorismate lyase-like"/>
    <property type="match status" value="1"/>
</dbReference>
<dbReference type="PANTHER" id="PTHR44846:SF17">
    <property type="entry name" value="GNTR-FAMILY TRANSCRIPTIONAL REGULATOR"/>
    <property type="match status" value="1"/>
</dbReference>
<feature type="domain" description="HTH gntR-type" evidence="4">
    <location>
        <begin position="28"/>
        <end position="98"/>
    </location>
</feature>
<sequence>MSGHLSYRVTGHLSISTVTAMTSRPLDRDADLPLWQQLQRDLVTRLEAGEFADKFPGELALVHDYGVSRHTVRQALARLRADGLIVAGRGRQPKVATAPEIHQPLGALYSMFASVEAAGLDQHSTVRTLDIRADALIAERLGLEGSTPMVFLERVRHAGDEPLAVDRVWLPAALARPVLDADFRHTALYRELEDRTGIVVSRGREEIRAVVPTAGERRLLGCGRDAAALSITRLGYTTDGPVEWRHTIVRGDRFALTAEYSAGAYRLTS</sequence>
<evidence type="ECO:0000256" key="3">
    <source>
        <dbReference type="ARBA" id="ARBA00023163"/>
    </source>
</evidence>
<dbReference type="CDD" id="cd07377">
    <property type="entry name" value="WHTH_GntR"/>
    <property type="match status" value="1"/>
</dbReference>
<dbReference type="InterPro" id="IPR050679">
    <property type="entry name" value="Bact_HTH_transcr_reg"/>
</dbReference>
<comment type="caution">
    <text evidence="5">The sequence shown here is derived from an EMBL/GenBank/DDBJ whole genome shotgun (WGS) entry which is preliminary data.</text>
</comment>
<keyword evidence="1" id="KW-0805">Transcription regulation</keyword>
<dbReference type="Pfam" id="PF07702">
    <property type="entry name" value="UTRA"/>
    <property type="match status" value="1"/>
</dbReference>
<protein>
    <submittedName>
        <fullName evidence="5">GntR family transcriptional regulator</fullName>
    </submittedName>
</protein>
<dbReference type="InterPro" id="IPR036390">
    <property type="entry name" value="WH_DNA-bd_sf"/>
</dbReference>
<organism evidence="5 6">
    <name type="scientific">Labedaea rhizosphaerae</name>
    <dbReference type="NCBI Taxonomy" id="598644"/>
    <lineage>
        <taxon>Bacteria</taxon>
        <taxon>Bacillati</taxon>
        <taxon>Actinomycetota</taxon>
        <taxon>Actinomycetes</taxon>
        <taxon>Pseudonocardiales</taxon>
        <taxon>Pseudonocardiaceae</taxon>
        <taxon>Labedaea</taxon>
    </lineage>
</organism>
<reference evidence="5 6" key="1">
    <citation type="submission" date="2019-03" db="EMBL/GenBank/DDBJ databases">
        <title>Genomic Encyclopedia of Type Strains, Phase IV (KMG-IV): sequencing the most valuable type-strain genomes for metagenomic binning, comparative biology and taxonomic classification.</title>
        <authorList>
            <person name="Goeker M."/>
        </authorList>
    </citation>
    <scope>NUCLEOTIDE SEQUENCE [LARGE SCALE GENOMIC DNA]</scope>
    <source>
        <strain evidence="5 6">DSM 45361</strain>
    </source>
</reference>
<dbReference type="InterPro" id="IPR000524">
    <property type="entry name" value="Tscrpt_reg_HTH_GntR"/>
</dbReference>
<dbReference type="Pfam" id="PF00392">
    <property type="entry name" value="GntR"/>
    <property type="match status" value="1"/>
</dbReference>
<dbReference type="GO" id="GO:0003700">
    <property type="term" value="F:DNA-binding transcription factor activity"/>
    <property type="evidence" value="ECO:0007669"/>
    <property type="project" value="InterPro"/>
</dbReference>
<evidence type="ECO:0000313" key="6">
    <source>
        <dbReference type="Proteomes" id="UP000295444"/>
    </source>
</evidence>
<dbReference type="SUPFAM" id="SSF46785">
    <property type="entry name" value="Winged helix' DNA-binding domain"/>
    <property type="match status" value="1"/>
</dbReference>
<dbReference type="PRINTS" id="PR00035">
    <property type="entry name" value="HTHGNTR"/>
</dbReference>
<dbReference type="InterPro" id="IPR028978">
    <property type="entry name" value="Chorismate_lyase_/UTRA_dom_sf"/>
</dbReference>
<dbReference type="InterPro" id="IPR011663">
    <property type="entry name" value="UTRA"/>
</dbReference>
<dbReference type="PROSITE" id="PS50949">
    <property type="entry name" value="HTH_GNTR"/>
    <property type="match status" value="1"/>
</dbReference>
<keyword evidence="2" id="KW-0238">DNA-binding</keyword>
<evidence type="ECO:0000259" key="4">
    <source>
        <dbReference type="PROSITE" id="PS50949"/>
    </source>
</evidence>
<name>A0A4R6S9N0_LABRH</name>